<accession>A0A165ZUZ5</accession>
<evidence type="ECO:0000313" key="2">
    <source>
        <dbReference type="Proteomes" id="UP000077266"/>
    </source>
</evidence>
<evidence type="ECO:0000313" key="1">
    <source>
        <dbReference type="EMBL" id="KZV85799.1"/>
    </source>
</evidence>
<protein>
    <submittedName>
        <fullName evidence="1">Uncharacterized protein</fullName>
    </submittedName>
</protein>
<sequence length="554" mass="62068">MLPVLKPLPEEVWVRITQWCIATLLQVDQAPCLSKERVGSVLGLRLLSRTSRRAVLCALYGKMLVSCTQGDWLGRAITVAPFLPTHTLVLGVPVHQSLNEHGFFVLPHAFPDLVSLSVVVCACRLGPTLNGTMIERLLRELAVLIRRLGGLERLSVTVDFAEFDTSVDIQPLMDAIEQSKLWYLRLCLTGLSIVSSRLVSLPESLSELDVSGEVLALPVTCARGVQQLRIHNAEPEPPFWTCASIPNPTLLHARGNTALRKVALAYLRDLGGRYNLQRLSVLKLVDVPVSFTMATALGELSDLTRLDLHPSAWLEWPVEWIADEGNLVTDMPDLLEVEAAAEEWHDGAGNFHMDAHEDDGQVRVVYMPRPMEWEDDARLTLSPMEALYTRCFLERFMNDLRRLRILHIGGAMDELRSGTPSALRLLWEEIWSVCAGTDLLVIGFGPCEARPSTHRHIATDCSCRGEISFRPDCHDPNYSFRLLGVVRRTDRDKYSSWQSARTACVADFEHLCGSSPSYFGWMNPRRFFPLPQPSIWTGSVRNTRIENMGVLADV</sequence>
<dbReference type="EMBL" id="KV426176">
    <property type="protein sequence ID" value="KZV85799.1"/>
    <property type="molecule type" value="Genomic_DNA"/>
</dbReference>
<dbReference type="InParanoid" id="A0A165ZUZ5"/>
<organism evidence="1 2">
    <name type="scientific">Exidia glandulosa HHB12029</name>
    <dbReference type="NCBI Taxonomy" id="1314781"/>
    <lineage>
        <taxon>Eukaryota</taxon>
        <taxon>Fungi</taxon>
        <taxon>Dikarya</taxon>
        <taxon>Basidiomycota</taxon>
        <taxon>Agaricomycotina</taxon>
        <taxon>Agaricomycetes</taxon>
        <taxon>Auriculariales</taxon>
        <taxon>Exidiaceae</taxon>
        <taxon>Exidia</taxon>
    </lineage>
</organism>
<dbReference type="Proteomes" id="UP000077266">
    <property type="component" value="Unassembled WGS sequence"/>
</dbReference>
<proteinExistence type="predicted"/>
<dbReference type="AlphaFoldDB" id="A0A165ZUZ5"/>
<gene>
    <name evidence="1" type="ORF">EXIGLDRAFT_698980</name>
</gene>
<dbReference type="SUPFAM" id="SSF52047">
    <property type="entry name" value="RNI-like"/>
    <property type="match status" value="1"/>
</dbReference>
<reference evidence="1 2" key="1">
    <citation type="journal article" date="2016" name="Mol. Biol. Evol.">
        <title>Comparative Genomics of Early-Diverging Mushroom-Forming Fungi Provides Insights into the Origins of Lignocellulose Decay Capabilities.</title>
        <authorList>
            <person name="Nagy L.G."/>
            <person name="Riley R."/>
            <person name="Tritt A."/>
            <person name="Adam C."/>
            <person name="Daum C."/>
            <person name="Floudas D."/>
            <person name="Sun H."/>
            <person name="Yadav J.S."/>
            <person name="Pangilinan J."/>
            <person name="Larsson K.H."/>
            <person name="Matsuura K."/>
            <person name="Barry K."/>
            <person name="Labutti K."/>
            <person name="Kuo R."/>
            <person name="Ohm R.A."/>
            <person name="Bhattacharya S.S."/>
            <person name="Shirouzu T."/>
            <person name="Yoshinaga Y."/>
            <person name="Martin F.M."/>
            <person name="Grigoriev I.V."/>
            <person name="Hibbett D.S."/>
        </authorList>
    </citation>
    <scope>NUCLEOTIDE SEQUENCE [LARGE SCALE GENOMIC DNA]</scope>
    <source>
        <strain evidence="1 2">HHB12029</strain>
    </source>
</reference>
<name>A0A165ZUZ5_EXIGL</name>
<keyword evidence="2" id="KW-1185">Reference proteome</keyword>